<dbReference type="PANTHER" id="PTHR43166">
    <property type="entry name" value="AMINO ACID IMPORT ATP-BINDING PROTEIN"/>
    <property type="match status" value="1"/>
</dbReference>
<dbReference type="RefSeq" id="WP_245507804.1">
    <property type="nucleotide sequence ID" value="NZ_BAABEI010000012.1"/>
</dbReference>
<evidence type="ECO:0000256" key="3">
    <source>
        <dbReference type="ARBA" id="ARBA00022475"/>
    </source>
</evidence>
<dbReference type="NCBIfam" id="TIGR02315">
    <property type="entry name" value="ABC_phnC"/>
    <property type="match status" value="1"/>
</dbReference>
<evidence type="ECO:0000256" key="6">
    <source>
        <dbReference type="ARBA" id="ARBA00022967"/>
    </source>
</evidence>
<keyword evidence="3" id="KW-1003">Cell membrane</keyword>
<evidence type="ECO:0000313" key="10">
    <source>
        <dbReference type="Proteomes" id="UP000295351"/>
    </source>
</evidence>
<dbReference type="Pfam" id="PF00005">
    <property type="entry name" value="ABC_tran"/>
    <property type="match status" value="1"/>
</dbReference>
<dbReference type="InterPro" id="IPR003439">
    <property type="entry name" value="ABC_transporter-like_ATP-bd"/>
</dbReference>
<keyword evidence="10" id="KW-1185">Reference proteome</keyword>
<proteinExistence type="inferred from homology"/>
<protein>
    <submittedName>
        <fullName evidence="9">Phosphonate transport system ATP-binding protein</fullName>
    </submittedName>
</protein>
<dbReference type="InterPro" id="IPR050086">
    <property type="entry name" value="MetN_ABC_transporter-like"/>
</dbReference>
<sequence length="273" mass="30497">MRHEKNIAESRATRGSTADTVASMSILQVRNLKVSYAASGPQILKGIDFAVDGEDFCAVIGPSGAGKSTLIRCINRLVEPTEGDIVLFGQSVRPLRGSELRHLRRRIGMIFQEFNLVNRMSVMDNVLSGRLGYTGAFRSFFKAFPREDIDRALHLLERVGLQDHVDKRADALSGGQRQRVGIARALMQKPEILLLDEPTSALDPKISRDVMRLIRELATEFKVPVLCNIHDVQLALESCNRIIGMQDGYKKFDGPSKGMRKQDLDEIYAMEVL</sequence>
<keyword evidence="6" id="KW-1278">Translocase</keyword>
<evidence type="ECO:0000256" key="5">
    <source>
        <dbReference type="ARBA" id="ARBA00022840"/>
    </source>
</evidence>
<accession>A0A4R2CFG9</accession>
<evidence type="ECO:0000259" key="8">
    <source>
        <dbReference type="PROSITE" id="PS50893"/>
    </source>
</evidence>
<comment type="similarity">
    <text evidence="1">Belongs to the ABC transporter superfamily.</text>
</comment>
<evidence type="ECO:0000256" key="2">
    <source>
        <dbReference type="ARBA" id="ARBA00022448"/>
    </source>
</evidence>
<dbReference type="GO" id="GO:0015416">
    <property type="term" value="F:ABC-type phosphonate transporter activity"/>
    <property type="evidence" value="ECO:0007669"/>
    <property type="project" value="InterPro"/>
</dbReference>
<reference evidence="9 10" key="1">
    <citation type="submission" date="2019-03" db="EMBL/GenBank/DDBJ databases">
        <title>Genomic Encyclopedia of Type Strains, Phase IV (KMG-IV): sequencing the most valuable type-strain genomes for metagenomic binning, comparative biology and taxonomic classification.</title>
        <authorList>
            <person name="Goeker M."/>
        </authorList>
    </citation>
    <scope>NUCLEOTIDE SEQUENCE [LARGE SCALE GENOMIC DNA]</scope>
    <source>
        <strain evidence="9 10">DSM 18401</strain>
    </source>
</reference>
<evidence type="ECO:0000256" key="4">
    <source>
        <dbReference type="ARBA" id="ARBA00022741"/>
    </source>
</evidence>
<evidence type="ECO:0000256" key="7">
    <source>
        <dbReference type="ARBA" id="ARBA00023136"/>
    </source>
</evidence>
<dbReference type="InterPro" id="IPR012693">
    <property type="entry name" value="ABC_transpr_PhnC"/>
</dbReference>
<keyword evidence="2" id="KW-0813">Transport</keyword>
<dbReference type="GO" id="GO:0016887">
    <property type="term" value="F:ATP hydrolysis activity"/>
    <property type="evidence" value="ECO:0007669"/>
    <property type="project" value="InterPro"/>
</dbReference>
<dbReference type="InterPro" id="IPR003593">
    <property type="entry name" value="AAA+_ATPase"/>
</dbReference>
<gene>
    <name evidence="9" type="ORF">EV665_11841</name>
</gene>
<dbReference type="AlphaFoldDB" id="A0A4R2CFG9"/>
<dbReference type="PROSITE" id="PS50893">
    <property type="entry name" value="ABC_TRANSPORTER_2"/>
    <property type="match status" value="1"/>
</dbReference>
<feature type="domain" description="ABC transporter" evidence="8">
    <location>
        <begin position="29"/>
        <end position="272"/>
    </location>
</feature>
<comment type="caution">
    <text evidence="9">The sequence shown here is derived from an EMBL/GenBank/DDBJ whole genome shotgun (WGS) entry which is preliminary data.</text>
</comment>
<dbReference type="CDD" id="cd03256">
    <property type="entry name" value="ABC_PhnC_transporter"/>
    <property type="match status" value="1"/>
</dbReference>
<dbReference type="Proteomes" id="UP000295351">
    <property type="component" value="Unassembled WGS sequence"/>
</dbReference>
<dbReference type="InterPro" id="IPR017871">
    <property type="entry name" value="ABC_transporter-like_CS"/>
</dbReference>
<keyword evidence="7" id="KW-0472">Membrane</keyword>
<keyword evidence="5 9" id="KW-0067">ATP-binding</keyword>
<dbReference type="SUPFAM" id="SSF52540">
    <property type="entry name" value="P-loop containing nucleoside triphosphate hydrolases"/>
    <property type="match status" value="1"/>
</dbReference>
<organism evidence="9 10">
    <name type="scientific">Shinella granuli</name>
    <dbReference type="NCBI Taxonomy" id="323621"/>
    <lineage>
        <taxon>Bacteria</taxon>
        <taxon>Pseudomonadati</taxon>
        <taxon>Pseudomonadota</taxon>
        <taxon>Alphaproteobacteria</taxon>
        <taxon>Hyphomicrobiales</taxon>
        <taxon>Rhizobiaceae</taxon>
        <taxon>Shinella</taxon>
    </lineage>
</organism>
<dbReference type="InterPro" id="IPR027417">
    <property type="entry name" value="P-loop_NTPase"/>
</dbReference>
<dbReference type="SMART" id="SM00382">
    <property type="entry name" value="AAA"/>
    <property type="match status" value="1"/>
</dbReference>
<dbReference type="GO" id="GO:0016020">
    <property type="term" value="C:membrane"/>
    <property type="evidence" value="ECO:0007669"/>
    <property type="project" value="InterPro"/>
</dbReference>
<dbReference type="GO" id="GO:0005524">
    <property type="term" value="F:ATP binding"/>
    <property type="evidence" value="ECO:0007669"/>
    <property type="project" value="UniProtKB-KW"/>
</dbReference>
<dbReference type="PROSITE" id="PS00211">
    <property type="entry name" value="ABC_TRANSPORTER_1"/>
    <property type="match status" value="1"/>
</dbReference>
<dbReference type="PANTHER" id="PTHR43166:SF6">
    <property type="entry name" value="PHOSPHONATES IMPORT ATP-BINDING PROTEIN PHNC"/>
    <property type="match status" value="1"/>
</dbReference>
<name>A0A4R2CFG9_SHIGR</name>
<evidence type="ECO:0000256" key="1">
    <source>
        <dbReference type="ARBA" id="ARBA00005417"/>
    </source>
</evidence>
<dbReference type="Gene3D" id="3.40.50.300">
    <property type="entry name" value="P-loop containing nucleotide triphosphate hydrolases"/>
    <property type="match status" value="1"/>
</dbReference>
<dbReference type="EMBL" id="SLVX01000018">
    <property type="protein sequence ID" value="TCN38955.1"/>
    <property type="molecule type" value="Genomic_DNA"/>
</dbReference>
<evidence type="ECO:0000313" key="9">
    <source>
        <dbReference type="EMBL" id="TCN38955.1"/>
    </source>
</evidence>
<keyword evidence="4" id="KW-0547">Nucleotide-binding</keyword>